<evidence type="ECO:0000313" key="3">
    <source>
        <dbReference type="Proteomes" id="UP000765509"/>
    </source>
</evidence>
<comment type="caution">
    <text evidence="2">The sequence shown here is derived from an EMBL/GenBank/DDBJ whole genome shotgun (WGS) entry which is preliminary data.</text>
</comment>
<dbReference type="AlphaFoldDB" id="A0A9Q3BXA7"/>
<protein>
    <recommendedName>
        <fullName evidence="4">Reverse transcriptase Ty1/copia-type domain-containing protein</fullName>
    </recommendedName>
</protein>
<organism evidence="2 3">
    <name type="scientific">Austropuccinia psidii MF-1</name>
    <dbReference type="NCBI Taxonomy" id="1389203"/>
    <lineage>
        <taxon>Eukaryota</taxon>
        <taxon>Fungi</taxon>
        <taxon>Dikarya</taxon>
        <taxon>Basidiomycota</taxon>
        <taxon>Pucciniomycotina</taxon>
        <taxon>Pucciniomycetes</taxon>
        <taxon>Pucciniales</taxon>
        <taxon>Sphaerophragmiaceae</taxon>
        <taxon>Austropuccinia</taxon>
    </lineage>
</organism>
<keyword evidence="3" id="KW-1185">Reference proteome</keyword>
<dbReference type="PANTHER" id="PTHR11439:SF483">
    <property type="entry name" value="PEPTIDE SYNTHASE GLIP-LIKE, PUTATIVE (AFU_ORTHOLOGUE AFUA_3G12920)-RELATED"/>
    <property type="match status" value="1"/>
</dbReference>
<dbReference type="EMBL" id="AVOT02003218">
    <property type="protein sequence ID" value="MBW0472835.1"/>
    <property type="molecule type" value="Genomic_DNA"/>
</dbReference>
<evidence type="ECO:0008006" key="4">
    <source>
        <dbReference type="Google" id="ProtNLM"/>
    </source>
</evidence>
<accession>A0A9Q3BXA7</accession>
<dbReference type="OrthoDB" id="3344688at2759"/>
<feature type="region of interest" description="Disordered" evidence="1">
    <location>
        <begin position="141"/>
        <end position="184"/>
    </location>
</feature>
<reference evidence="2" key="1">
    <citation type="submission" date="2021-03" db="EMBL/GenBank/DDBJ databases">
        <title>Draft genome sequence of rust myrtle Austropuccinia psidii MF-1, a brazilian biotype.</title>
        <authorList>
            <person name="Quecine M.C."/>
            <person name="Pachon D.M.R."/>
            <person name="Bonatelli M.L."/>
            <person name="Correr F.H."/>
            <person name="Franceschini L.M."/>
            <person name="Leite T.F."/>
            <person name="Margarido G.R.A."/>
            <person name="Almeida C.A."/>
            <person name="Ferrarezi J.A."/>
            <person name="Labate C.A."/>
        </authorList>
    </citation>
    <scope>NUCLEOTIDE SEQUENCE</scope>
    <source>
        <strain evidence="2">MF-1</strain>
    </source>
</reference>
<dbReference type="Proteomes" id="UP000765509">
    <property type="component" value="Unassembled WGS sequence"/>
</dbReference>
<gene>
    <name evidence="2" type="ORF">O181_012550</name>
</gene>
<dbReference type="PANTHER" id="PTHR11439">
    <property type="entry name" value="GAG-POL-RELATED RETROTRANSPOSON"/>
    <property type="match status" value="1"/>
</dbReference>
<sequence length="184" mass="21149">MKDLAPANTPLKPGLQLTKASEDEVMPFKNLGLNYRSIIGALNYIRKKTRPFITFSISDLSQFLENPSLNHLIASLQVLCYLYKTRIATLSYYNKGKRNIITYTDTEWGNLLMNRRSSGGDTLFFNNHLLSWRTKKQQTLSHSTTEAEYKSLTNSSKRNTMGPTTSRRNQHRSPKKYPNTLPQQ</sequence>
<evidence type="ECO:0000313" key="2">
    <source>
        <dbReference type="EMBL" id="MBW0472835.1"/>
    </source>
</evidence>
<feature type="compositionally biased region" description="Polar residues" evidence="1">
    <location>
        <begin position="141"/>
        <end position="167"/>
    </location>
</feature>
<evidence type="ECO:0000256" key="1">
    <source>
        <dbReference type="SAM" id="MobiDB-lite"/>
    </source>
</evidence>
<proteinExistence type="predicted"/>
<name>A0A9Q3BXA7_9BASI</name>